<feature type="domain" description="DinB-like" evidence="1">
    <location>
        <begin position="9"/>
        <end position="145"/>
    </location>
</feature>
<dbReference type="SUPFAM" id="SSF109854">
    <property type="entry name" value="DinB/YfiT-like putative metalloenzymes"/>
    <property type="match status" value="1"/>
</dbReference>
<gene>
    <name evidence="2" type="ORF">CYL18_04010</name>
</gene>
<dbReference type="InterPro" id="IPR024775">
    <property type="entry name" value="DinB-like"/>
</dbReference>
<dbReference type="EMBL" id="PKOZ01000001">
    <property type="protein sequence ID" value="PQD97048.1"/>
    <property type="molecule type" value="Genomic_DNA"/>
</dbReference>
<sequence>MKTAGMKNQFYLTRNKLKESVSDLSEAEADIQPEGFSNTVRWQIGHLLVSAESFLFGYPKAGSPVPELYASFFESGTAPSRWQRSAPSLKELIKQLETQEKRIENLPDDYWSEKISSPIPGLKIEDREELFHLLLHHEAMHLGQIQSIKRLSAVESH</sequence>
<organism evidence="2 3">
    <name type="scientific">Pradoshia eiseniae</name>
    <dbReference type="NCBI Taxonomy" id="2064768"/>
    <lineage>
        <taxon>Bacteria</taxon>
        <taxon>Bacillati</taxon>
        <taxon>Bacillota</taxon>
        <taxon>Bacilli</taxon>
        <taxon>Bacillales</taxon>
        <taxon>Bacillaceae</taxon>
        <taxon>Pradoshia</taxon>
    </lineage>
</organism>
<reference evidence="2 3" key="1">
    <citation type="submission" date="2017-12" db="EMBL/GenBank/DDBJ databases">
        <title>Taxonomic description and draft genome of Pradoshia cofamensis Gen. nov., sp. nov., a thermotolerant bacillale isolated from anterior gut of earthworm Eisenia fetida.</title>
        <authorList>
            <person name="Saha T."/>
            <person name="Chakraborty R."/>
        </authorList>
    </citation>
    <scope>NUCLEOTIDE SEQUENCE [LARGE SCALE GENOMIC DNA]</scope>
    <source>
        <strain evidence="2 3">EAG3</strain>
    </source>
</reference>
<name>A0A2S7N4U1_9BACI</name>
<dbReference type="RefSeq" id="WP_104848143.1">
    <property type="nucleotide sequence ID" value="NZ_PKOZ01000001.1"/>
</dbReference>
<dbReference type="OrthoDB" id="4295522at2"/>
<accession>A0A2S7N4U1</accession>
<dbReference type="Pfam" id="PF12867">
    <property type="entry name" value="DinB_2"/>
    <property type="match status" value="1"/>
</dbReference>
<evidence type="ECO:0000259" key="1">
    <source>
        <dbReference type="Pfam" id="PF12867"/>
    </source>
</evidence>
<keyword evidence="3" id="KW-1185">Reference proteome</keyword>
<dbReference type="Proteomes" id="UP000239663">
    <property type="component" value="Unassembled WGS sequence"/>
</dbReference>
<proteinExistence type="predicted"/>
<protein>
    <submittedName>
        <fullName evidence="2">DinB family protein</fullName>
    </submittedName>
</protein>
<dbReference type="AlphaFoldDB" id="A0A2S7N4U1"/>
<evidence type="ECO:0000313" key="2">
    <source>
        <dbReference type="EMBL" id="PQD97048.1"/>
    </source>
</evidence>
<dbReference type="Gene3D" id="1.20.120.450">
    <property type="entry name" value="dinb family like domain"/>
    <property type="match status" value="1"/>
</dbReference>
<dbReference type="InterPro" id="IPR034660">
    <property type="entry name" value="DinB/YfiT-like"/>
</dbReference>
<evidence type="ECO:0000313" key="3">
    <source>
        <dbReference type="Proteomes" id="UP000239663"/>
    </source>
</evidence>
<comment type="caution">
    <text evidence="2">The sequence shown here is derived from an EMBL/GenBank/DDBJ whole genome shotgun (WGS) entry which is preliminary data.</text>
</comment>